<reference evidence="2 3" key="1">
    <citation type="journal article" date="2013" name="BMC Genomics">
        <title>Genomics-driven discovery of the pneumocandin biosynthetic gene cluster in the fungus Glarea lozoyensis.</title>
        <authorList>
            <person name="Chen L."/>
            <person name="Yue Q."/>
            <person name="Zhang X."/>
            <person name="Xiang M."/>
            <person name="Wang C."/>
            <person name="Li S."/>
            <person name="Che Y."/>
            <person name="Ortiz-Lopez F.J."/>
            <person name="Bills G.F."/>
            <person name="Liu X."/>
            <person name="An Z."/>
        </authorList>
    </citation>
    <scope>NUCLEOTIDE SEQUENCE [LARGE SCALE GENOMIC DNA]</scope>
    <source>
        <strain evidence="3">ATCC 20868 / MF5171</strain>
    </source>
</reference>
<keyword evidence="3" id="KW-1185">Reference proteome</keyword>
<dbReference type="Pfam" id="PF01828">
    <property type="entry name" value="Peptidase_A4"/>
    <property type="match status" value="1"/>
</dbReference>
<dbReference type="InterPro" id="IPR013320">
    <property type="entry name" value="ConA-like_dom_sf"/>
</dbReference>
<dbReference type="Proteomes" id="UP000016922">
    <property type="component" value="Unassembled WGS sequence"/>
</dbReference>
<proteinExistence type="predicted"/>
<keyword evidence="2" id="KW-0430">Lectin</keyword>
<dbReference type="GO" id="GO:0070007">
    <property type="term" value="F:glutamic-type endopeptidase activity"/>
    <property type="evidence" value="ECO:0007669"/>
    <property type="project" value="InterPro"/>
</dbReference>
<sequence>MAPNPGDVKMSPLAISLQGVDQRRHSPSETYTSVFAIFRVPKFDFNLTSSTPNGSYLQFICVGIDNSPALMQCGILNGIRRSEGQDIIERTAWYEWLPQPLVRIDHRLFDFKAGHTIMAFVNMANPTTTTCYLKNINTNQTYTKTYQPENSTHALQGYQAEWIVEQQITPGFPTPHYENVTFWNTRAGVNYGGLQYTLDGGNPSELQTPPAGVEIENSTTFHVYWMENKNG</sequence>
<evidence type="ECO:0000256" key="1">
    <source>
        <dbReference type="PIRSR" id="PIRSR600250-50"/>
    </source>
</evidence>
<name>S3D2H6_GLAL2</name>
<dbReference type="KEGG" id="glz:GLAREA_12112"/>
<dbReference type="GeneID" id="19471153"/>
<feature type="active site" description="Proton acceptor" evidence="1">
    <location>
        <position position="165"/>
    </location>
</feature>
<dbReference type="SUPFAM" id="SSF49899">
    <property type="entry name" value="Concanavalin A-like lectins/glucanases"/>
    <property type="match status" value="1"/>
</dbReference>
<dbReference type="GO" id="GO:0006508">
    <property type="term" value="P:proteolysis"/>
    <property type="evidence" value="ECO:0007669"/>
    <property type="project" value="InterPro"/>
</dbReference>
<dbReference type="HOGENOM" id="CLU_1199913_0_0_1"/>
<gene>
    <name evidence="2" type="ORF">GLAREA_12112</name>
</gene>
<dbReference type="EMBL" id="KE145360">
    <property type="protein sequence ID" value="EPE32030.1"/>
    <property type="molecule type" value="Genomic_DNA"/>
</dbReference>
<dbReference type="RefSeq" id="XP_008081085.1">
    <property type="nucleotide sequence ID" value="XM_008082894.1"/>
</dbReference>
<accession>S3D2H6</accession>
<dbReference type="PANTHER" id="PTHR37536:SF1">
    <property type="entry name" value="ASPERGILLOPEPSIN, PUTAITVE (AFU_ORTHOLOGUE AFUA_7G01200)"/>
    <property type="match status" value="1"/>
</dbReference>
<dbReference type="AlphaFoldDB" id="S3D2H6"/>
<organism evidence="2 3">
    <name type="scientific">Glarea lozoyensis (strain ATCC 20868 / MF5171)</name>
    <dbReference type="NCBI Taxonomy" id="1116229"/>
    <lineage>
        <taxon>Eukaryota</taxon>
        <taxon>Fungi</taxon>
        <taxon>Dikarya</taxon>
        <taxon>Ascomycota</taxon>
        <taxon>Pezizomycotina</taxon>
        <taxon>Leotiomycetes</taxon>
        <taxon>Helotiales</taxon>
        <taxon>Helotiaceae</taxon>
        <taxon>Glarea</taxon>
    </lineage>
</organism>
<dbReference type="GO" id="GO:0030246">
    <property type="term" value="F:carbohydrate binding"/>
    <property type="evidence" value="ECO:0007669"/>
    <property type="project" value="UniProtKB-KW"/>
</dbReference>
<dbReference type="InterPro" id="IPR038656">
    <property type="entry name" value="Peptidase_G1_sf"/>
</dbReference>
<dbReference type="PANTHER" id="PTHR37536">
    <property type="entry name" value="PUTATIVE (AFU_ORTHOLOGUE AFUA_3G02970)-RELATED"/>
    <property type="match status" value="1"/>
</dbReference>
<evidence type="ECO:0000313" key="3">
    <source>
        <dbReference type="Proteomes" id="UP000016922"/>
    </source>
</evidence>
<dbReference type="OrthoDB" id="2862635at2759"/>
<dbReference type="CDD" id="cd13426">
    <property type="entry name" value="Peptidase_G1"/>
    <property type="match status" value="1"/>
</dbReference>
<protein>
    <submittedName>
        <fullName evidence="2">Concanavalin A-like lectins/glucanase</fullName>
    </submittedName>
</protein>
<evidence type="ECO:0000313" key="2">
    <source>
        <dbReference type="EMBL" id="EPE32030.1"/>
    </source>
</evidence>
<dbReference type="InterPro" id="IPR000250">
    <property type="entry name" value="Peptidase_G1"/>
</dbReference>
<dbReference type="Gene3D" id="2.60.120.700">
    <property type="entry name" value="Peptidase G1"/>
    <property type="match status" value="1"/>
</dbReference>